<name>A0A6I4SN48_9SPHN</name>
<evidence type="ECO:0000313" key="3">
    <source>
        <dbReference type="Proteomes" id="UP000468943"/>
    </source>
</evidence>
<proteinExistence type="predicted"/>
<comment type="caution">
    <text evidence="2">The sequence shown here is derived from an EMBL/GenBank/DDBJ whole genome shotgun (WGS) entry which is preliminary data.</text>
</comment>
<evidence type="ECO:0000313" key="2">
    <source>
        <dbReference type="EMBL" id="MXO57173.1"/>
    </source>
</evidence>
<dbReference type="PROSITE" id="PS51257">
    <property type="entry name" value="PROKAR_LIPOPROTEIN"/>
    <property type="match status" value="1"/>
</dbReference>
<keyword evidence="3" id="KW-1185">Reference proteome</keyword>
<dbReference type="RefSeq" id="WP_160598292.1">
    <property type="nucleotide sequence ID" value="NZ_WTYS01000001.1"/>
</dbReference>
<dbReference type="OrthoDB" id="6402870at2"/>
<gene>
    <name evidence="2" type="ORF">GRI36_09790</name>
</gene>
<organism evidence="2 3">
    <name type="scientific">Pontixanthobacter gangjinensis</name>
    <dbReference type="NCBI Taxonomy" id="1028742"/>
    <lineage>
        <taxon>Bacteria</taxon>
        <taxon>Pseudomonadati</taxon>
        <taxon>Pseudomonadota</taxon>
        <taxon>Alphaproteobacteria</taxon>
        <taxon>Sphingomonadales</taxon>
        <taxon>Erythrobacteraceae</taxon>
        <taxon>Pontixanthobacter</taxon>
    </lineage>
</organism>
<reference evidence="2 3" key="1">
    <citation type="submission" date="2019-12" db="EMBL/GenBank/DDBJ databases">
        <title>Genomic-based taxomic classification of the family Erythrobacteraceae.</title>
        <authorList>
            <person name="Xu L."/>
        </authorList>
    </citation>
    <scope>NUCLEOTIDE SEQUENCE [LARGE SCALE GENOMIC DNA]</scope>
    <source>
        <strain evidence="2 3">JCM 17802</strain>
    </source>
</reference>
<accession>A0A6I4SN48</accession>
<evidence type="ECO:0008006" key="4">
    <source>
        <dbReference type="Google" id="ProtNLM"/>
    </source>
</evidence>
<sequence>MQKLVVTFALVLAACGSPSEDGEAPPMESEAVASAPTEPLSSDDLVRVCRAAAAFRGSESVADVSGTVAEINLVRLSYTRQSDQKLFKYDCRVEGSRVDLRMIDEAGPGTGPSGWSGKGSTITHSINAEGVQMTESFGPGDSLTEFVAVQ</sequence>
<dbReference type="EMBL" id="WTYS01000001">
    <property type="protein sequence ID" value="MXO57173.1"/>
    <property type="molecule type" value="Genomic_DNA"/>
</dbReference>
<protein>
    <recommendedName>
        <fullName evidence="4">Lipoprotein</fullName>
    </recommendedName>
</protein>
<dbReference type="AlphaFoldDB" id="A0A6I4SN48"/>
<dbReference type="Proteomes" id="UP000468943">
    <property type="component" value="Unassembled WGS sequence"/>
</dbReference>
<feature type="region of interest" description="Disordered" evidence="1">
    <location>
        <begin position="18"/>
        <end position="37"/>
    </location>
</feature>
<evidence type="ECO:0000256" key="1">
    <source>
        <dbReference type="SAM" id="MobiDB-lite"/>
    </source>
</evidence>